<accession>A0ABX0IB72</accession>
<dbReference type="InterPro" id="IPR002201">
    <property type="entry name" value="Glyco_trans_9"/>
</dbReference>
<dbReference type="Proteomes" id="UP000761423">
    <property type="component" value="Unassembled WGS sequence"/>
</dbReference>
<gene>
    <name evidence="3" type="ORF">G4L40_04040</name>
</gene>
<dbReference type="Pfam" id="PF01075">
    <property type="entry name" value="Glyco_transf_9"/>
    <property type="match status" value="1"/>
</dbReference>
<protein>
    <submittedName>
        <fullName evidence="3">Glycosyltransferase family 9 protein</fullName>
    </submittedName>
</protein>
<name>A0ABX0IB72_9FLAO</name>
<dbReference type="EMBL" id="JAAJBV010000002">
    <property type="protein sequence ID" value="NHM03872.1"/>
    <property type="molecule type" value="Genomic_DNA"/>
</dbReference>
<dbReference type="InterPro" id="IPR051199">
    <property type="entry name" value="LPS_LOS_Heptosyltrfase"/>
</dbReference>
<dbReference type="PANTHER" id="PTHR30160:SF7">
    <property type="entry name" value="ADP-HEPTOSE--LPS HEPTOSYLTRANSFERASE 2"/>
    <property type="match status" value="1"/>
</dbReference>
<evidence type="ECO:0000313" key="4">
    <source>
        <dbReference type="Proteomes" id="UP000761423"/>
    </source>
</evidence>
<keyword evidence="1" id="KW-0328">Glycosyltransferase</keyword>
<dbReference type="Gene3D" id="3.40.50.2000">
    <property type="entry name" value="Glycogen Phosphorylase B"/>
    <property type="match status" value="2"/>
</dbReference>
<keyword evidence="4" id="KW-1185">Reference proteome</keyword>
<dbReference type="CDD" id="cd03789">
    <property type="entry name" value="GT9_LPS_heptosyltransferase"/>
    <property type="match status" value="1"/>
</dbReference>
<evidence type="ECO:0000313" key="3">
    <source>
        <dbReference type="EMBL" id="NHM03872.1"/>
    </source>
</evidence>
<keyword evidence="2" id="KW-0808">Transferase</keyword>
<dbReference type="PANTHER" id="PTHR30160">
    <property type="entry name" value="TETRAACYLDISACCHARIDE 4'-KINASE-RELATED"/>
    <property type="match status" value="1"/>
</dbReference>
<reference evidence="3 4" key="1">
    <citation type="submission" date="2020-02" db="EMBL/GenBank/DDBJ databases">
        <authorList>
            <person name="Chen W.-M."/>
        </authorList>
    </citation>
    <scope>NUCLEOTIDE SEQUENCE [LARGE SCALE GENOMIC DNA]</scope>
    <source>
        <strain evidence="3 4">TWA-26</strain>
    </source>
</reference>
<evidence type="ECO:0000256" key="1">
    <source>
        <dbReference type="ARBA" id="ARBA00022676"/>
    </source>
</evidence>
<organism evidence="3 4">
    <name type="scientific">Flavobacterium celericrescens</name>
    <dbReference type="NCBI Taxonomy" id="2709780"/>
    <lineage>
        <taxon>Bacteria</taxon>
        <taxon>Pseudomonadati</taxon>
        <taxon>Bacteroidota</taxon>
        <taxon>Flavobacteriia</taxon>
        <taxon>Flavobacteriales</taxon>
        <taxon>Flavobacteriaceae</taxon>
        <taxon>Flavobacterium</taxon>
    </lineage>
</organism>
<dbReference type="SUPFAM" id="SSF53756">
    <property type="entry name" value="UDP-Glycosyltransferase/glycogen phosphorylase"/>
    <property type="match status" value="1"/>
</dbReference>
<evidence type="ECO:0000256" key="2">
    <source>
        <dbReference type="ARBA" id="ARBA00022679"/>
    </source>
</evidence>
<comment type="caution">
    <text evidence="3">The sequence shown here is derived from an EMBL/GenBank/DDBJ whole genome shotgun (WGS) entry which is preliminary data.</text>
</comment>
<sequence>MIGDVLISSMICENLKKEYPDAQVDYLVNSFTTPVIENNPYIDNVILFEDKFRANYISFFKFLLQIRRKKYDIVIDPYAKLESSLITLFSGASKRIGYLNKGLGIAYNQKEKHHSKPKSYYGLAIERRINLFEKLIQKNTIDPFPKLHLLDSEKAEMIPVFKQHGIDLASEKVIMISILGSEISKTYPEDYMVKLIDFVAENDAVKILFNYTPKQQKEAHSIYNKCNEKTKQHIVLDLIGSDLRSFIKIMHHCYLIIGNDGGAVNIAKALKKPSFTIFSPWIKKESWSIFDDGIINKAVHLNDYQPELFKEKKRKEFHENYAFYYKAFQPEFFMQELDVFLKNNLK</sequence>
<proteinExistence type="predicted"/>